<comment type="caution">
    <text evidence="1">The sequence shown here is derived from an EMBL/GenBank/DDBJ whole genome shotgun (WGS) entry which is preliminary data.</text>
</comment>
<gene>
    <name evidence="1" type="ORF">HT134_36245</name>
</gene>
<dbReference type="RefSeq" id="WP_175604986.1">
    <property type="nucleotide sequence ID" value="NZ_JABWGO010000012.1"/>
</dbReference>
<keyword evidence="2" id="KW-1185">Reference proteome</keyword>
<name>A0A7Y6MF14_9ACTN</name>
<proteinExistence type="predicted"/>
<reference evidence="1 2" key="1">
    <citation type="submission" date="2020-06" db="EMBL/GenBank/DDBJ databases">
        <authorList>
            <person name="Chanama M."/>
        </authorList>
    </citation>
    <scope>NUCLEOTIDE SEQUENCE [LARGE SCALE GENOMIC DNA]</scope>
    <source>
        <strain evidence="1 2">TBRC6557</strain>
    </source>
</reference>
<organism evidence="1 2">
    <name type="scientific">Nonomuraea rhodomycinica</name>
    <dbReference type="NCBI Taxonomy" id="1712872"/>
    <lineage>
        <taxon>Bacteria</taxon>
        <taxon>Bacillati</taxon>
        <taxon>Actinomycetota</taxon>
        <taxon>Actinomycetes</taxon>
        <taxon>Streptosporangiales</taxon>
        <taxon>Streptosporangiaceae</taxon>
        <taxon>Nonomuraea</taxon>
    </lineage>
</organism>
<dbReference type="Proteomes" id="UP000546126">
    <property type="component" value="Unassembled WGS sequence"/>
</dbReference>
<protein>
    <submittedName>
        <fullName evidence="1">Uncharacterized protein</fullName>
    </submittedName>
</protein>
<sequence>MAYNGPDDLLQMRRDFVSAEKELAKLSRRPDHDREKWQKTHAQMRELAVKIQAHPWMAAAENRYQAWMQLRDAAVEG</sequence>
<evidence type="ECO:0000313" key="1">
    <source>
        <dbReference type="EMBL" id="NUW45527.1"/>
    </source>
</evidence>
<dbReference type="AlphaFoldDB" id="A0A7Y6MF14"/>
<dbReference type="EMBL" id="JABWGO010000012">
    <property type="protein sequence ID" value="NUW45527.1"/>
    <property type="molecule type" value="Genomic_DNA"/>
</dbReference>
<accession>A0A7Y6MF14</accession>
<evidence type="ECO:0000313" key="2">
    <source>
        <dbReference type="Proteomes" id="UP000546126"/>
    </source>
</evidence>